<sequence>MHLPQDAFLKGHQPFAQPQMGRFPLALNVDLNSNHGGRPRIGGQSAMGGQRHRGVELEPTHKNLYVLNLPLDATTDQLAALFGNYGAVVHCVILAMLDAQARRRGFIDMASPNSAKEAIEALNGFVWHGYPIEVSYAIVQRSGGPFEQANGRHVIKRNVPRNRFNTGPRRVPSDAGVSPMAANRHPAVLGAGAPGPVAGGVMAAANGIVGYDAAMLQHPGGPAVFDPSMGGVSVGAFPPADPQGPHFHPGSAMPPSGPAGPPALAADPRTLFISGLDPVAVLDDEDFRNALEAYGPTQAVSLSRDASGISRGFGMVTFVHEASARKAKQTLDGKMINGRKVSAHHMALGQAGPELLPLSVSTSSASSPTGASAGLPSALSVLDSGSMASSPEYRRTTPGYSMAGTPASIPPSLPGSTPGASSGFGNTTFSTPQPLSTAASSSGFPNYSLPVAPATEGAPQASSSNGRQPTFAYHLGFSPDNWPSTATNKASNLGRRPDVGSPATHGKAPELSGGLAEPFVPRSDSGSVIGSESSQATETARGQDPKAYFLGSAFESPSMNTLSPSTLKNTAGFPGGVFSSAGSRGPLDPSAFDFFPNDSKAENSSVPFPSGPSNSRPLSRASGTLGVTLGADMAASIAAAAVAPPTLYSNGSNTKAGPHQHHQHHQHHQQQPQQSGGPSENSAMDQQRNGVVTESTPKLDGQMFPGSVHSTPLTRRGHGYGHAHMYSHLTRSAGPGGSIGSIGSVSHAGSTSALSAASWARTPQSSLSSLEQISPASGSAALMNGTPGSGAPGSGAGVVAGGSGFKPLDATDDAGEAFGGFGSGDHTYKAGLHSAAGPGTSSDPWARTAAAAWSSPQAVGGPYGAAAAAAEAAGLLERRREGVGLGGAGPSSDSSSMTENGAGHPALRSLHQGSPPYSSSRDASFRKLPLAPVGHEKSASITSPRTRLSSGSNGSGAPGSAAVARAPTYASNNDAGNNVAVRKLDNHNGHADLTSALGGLNIST</sequence>
<accession>A0AAN6GGS2</accession>
<name>A0AAN6GGS2_9BASI</name>
<evidence type="ECO:0000256" key="1">
    <source>
        <dbReference type="PROSITE-ProRule" id="PRU00176"/>
    </source>
</evidence>
<protein>
    <recommendedName>
        <fullName evidence="3">RRM domain-containing protein</fullName>
    </recommendedName>
</protein>
<dbReference type="PANTHER" id="PTHR15241">
    <property type="entry name" value="TRANSFORMER-2-RELATED"/>
    <property type="match status" value="1"/>
</dbReference>
<evidence type="ECO:0000256" key="2">
    <source>
        <dbReference type="SAM" id="MobiDB-lite"/>
    </source>
</evidence>
<dbReference type="CDD" id="cd00590">
    <property type="entry name" value="RRM_SF"/>
    <property type="match status" value="2"/>
</dbReference>
<dbReference type="InterPro" id="IPR012677">
    <property type="entry name" value="Nucleotide-bd_a/b_plait_sf"/>
</dbReference>
<dbReference type="GO" id="GO:0003723">
    <property type="term" value="F:RNA binding"/>
    <property type="evidence" value="ECO:0007669"/>
    <property type="project" value="UniProtKB-UniRule"/>
</dbReference>
<dbReference type="Gene3D" id="3.30.70.330">
    <property type="match status" value="2"/>
</dbReference>
<feature type="compositionally biased region" description="Basic residues" evidence="2">
    <location>
        <begin position="658"/>
        <end position="668"/>
    </location>
</feature>
<feature type="compositionally biased region" description="Polar residues" evidence="2">
    <location>
        <begin position="481"/>
        <end position="491"/>
    </location>
</feature>
<dbReference type="PROSITE" id="PS50102">
    <property type="entry name" value="RRM"/>
    <property type="match status" value="2"/>
</dbReference>
<dbReference type="Proteomes" id="UP001176521">
    <property type="component" value="Unassembled WGS sequence"/>
</dbReference>
<dbReference type="SUPFAM" id="SSF54928">
    <property type="entry name" value="RNA-binding domain, RBD"/>
    <property type="match status" value="2"/>
</dbReference>
<dbReference type="Pfam" id="PF00076">
    <property type="entry name" value="RRM_1"/>
    <property type="match status" value="2"/>
</dbReference>
<feature type="compositionally biased region" description="Polar residues" evidence="2">
    <location>
        <begin position="939"/>
        <end position="948"/>
    </location>
</feature>
<feature type="compositionally biased region" description="Low complexity" evidence="2">
    <location>
        <begin position="523"/>
        <end position="534"/>
    </location>
</feature>
<dbReference type="EMBL" id="JAPDMQ010000044">
    <property type="protein sequence ID" value="KAK0538505.1"/>
    <property type="molecule type" value="Genomic_DNA"/>
</dbReference>
<feature type="compositionally biased region" description="Polar residues" evidence="2">
    <location>
        <begin position="675"/>
        <end position="696"/>
    </location>
</feature>
<dbReference type="PANTHER" id="PTHR15241:SF304">
    <property type="entry name" value="RRM DOMAIN-CONTAINING PROTEIN"/>
    <property type="match status" value="1"/>
</dbReference>
<proteinExistence type="predicted"/>
<organism evidence="4 5">
    <name type="scientific">Tilletia horrida</name>
    <dbReference type="NCBI Taxonomy" id="155126"/>
    <lineage>
        <taxon>Eukaryota</taxon>
        <taxon>Fungi</taxon>
        <taxon>Dikarya</taxon>
        <taxon>Basidiomycota</taxon>
        <taxon>Ustilaginomycotina</taxon>
        <taxon>Exobasidiomycetes</taxon>
        <taxon>Tilletiales</taxon>
        <taxon>Tilletiaceae</taxon>
        <taxon>Tilletia</taxon>
    </lineage>
</organism>
<feature type="compositionally biased region" description="Polar residues" evidence="2">
    <location>
        <begin position="414"/>
        <end position="445"/>
    </location>
</feature>
<gene>
    <name evidence="4" type="ORF">OC842_001285</name>
</gene>
<evidence type="ECO:0000313" key="5">
    <source>
        <dbReference type="Proteomes" id="UP001176521"/>
    </source>
</evidence>
<feature type="region of interest" description="Disordered" evidence="2">
    <location>
        <begin position="359"/>
        <end position="378"/>
    </location>
</feature>
<feature type="domain" description="RRM" evidence="3">
    <location>
        <begin position="62"/>
        <end position="139"/>
    </location>
</feature>
<dbReference type="InterPro" id="IPR000504">
    <property type="entry name" value="RRM_dom"/>
</dbReference>
<keyword evidence="5" id="KW-1185">Reference proteome</keyword>
<keyword evidence="1" id="KW-0694">RNA-binding</keyword>
<evidence type="ECO:0000259" key="3">
    <source>
        <dbReference type="PROSITE" id="PS50102"/>
    </source>
</evidence>
<feature type="compositionally biased region" description="Polar residues" evidence="2">
    <location>
        <begin position="911"/>
        <end position="922"/>
    </location>
</feature>
<dbReference type="InterPro" id="IPR035979">
    <property type="entry name" value="RBD_domain_sf"/>
</dbReference>
<dbReference type="SMART" id="SM00360">
    <property type="entry name" value="RRM"/>
    <property type="match status" value="2"/>
</dbReference>
<comment type="caution">
    <text evidence="4">The sequence shown here is derived from an EMBL/GenBank/DDBJ whole genome shotgun (WGS) entry which is preliminary data.</text>
</comment>
<dbReference type="AlphaFoldDB" id="A0AAN6GGS2"/>
<feature type="region of interest" description="Disordered" evidence="2">
    <location>
        <begin position="589"/>
        <end position="619"/>
    </location>
</feature>
<feature type="region of interest" description="Disordered" evidence="2">
    <location>
        <begin position="882"/>
        <end position="963"/>
    </location>
</feature>
<feature type="region of interest" description="Disordered" evidence="2">
    <location>
        <begin position="384"/>
        <end position="543"/>
    </location>
</feature>
<feature type="domain" description="RRM" evidence="3">
    <location>
        <begin position="269"/>
        <end position="341"/>
    </location>
</feature>
<reference evidence="4" key="1">
    <citation type="journal article" date="2023" name="PhytoFront">
        <title>Draft Genome Resources of Seven Strains of Tilletia horrida, Causal Agent of Kernel Smut of Rice.</title>
        <authorList>
            <person name="Khanal S."/>
            <person name="Antony Babu S."/>
            <person name="Zhou X.G."/>
        </authorList>
    </citation>
    <scope>NUCLEOTIDE SEQUENCE</scope>
    <source>
        <strain evidence="4">TX3</strain>
    </source>
</reference>
<feature type="region of interest" description="Disordered" evidence="2">
    <location>
        <begin position="648"/>
        <end position="720"/>
    </location>
</feature>
<evidence type="ECO:0000313" key="4">
    <source>
        <dbReference type="EMBL" id="KAK0538505.1"/>
    </source>
</evidence>
<feature type="compositionally biased region" description="Polar residues" evidence="2">
    <location>
        <begin position="602"/>
        <end position="617"/>
    </location>
</feature>